<dbReference type="Proteomes" id="UP000629420">
    <property type="component" value="Chromosome"/>
</dbReference>
<dbReference type="InterPro" id="IPR029068">
    <property type="entry name" value="Glyas_Bleomycin-R_OHBP_Dase"/>
</dbReference>
<dbReference type="Gene3D" id="3.10.180.10">
    <property type="entry name" value="2,3-Dihydroxybiphenyl 1,2-Dioxygenase, domain 1"/>
    <property type="match status" value="1"/>
</dbReference>
<accession>A0ABX7DP01</accession>
<dbReference type="RefSeq" id="WP_202335133.1">
    <property type="nucleotide sequence ID" value="NZ_CP068439.1"/>
</dbReference>
<keyword evidence="3" id="KW-1185">Reference proteome</keyword>
<feature type="domain" description="Glyoxalase/fosfomycin resistance/dioxygenase" evidence="1">
    <location>
        <begin position="5"/>
        <end position="141"/>
    </location>
</feature>
<dbReference type="EMBL" id="CP068439">
    <property type="protein sequence ID" value="QQX75296.1"/>
    <property type="molecule type" value="Genomic_DNA"/>
</dbReference>
<dbReference type="PANTHER" id="PTHR33990">
    <property type="entry name" value="PROTEIN YJDN-RELATED"/>
    <property type="match status" value="1"/>
</dbReference>
<reference evidence="2 3" key="1">
    <citation type="submission" date="2021-01" db="EMBL/GenBank/DDBJ databases">
        <title>Aequorivita sp. strain KX20305, a bacterium isolated from the sediment collected at a cold seep field in South China Sea.</title>
        <authorList>
            <person name="Zhang H."/>
            <person name="Li C."/>
        </authorList>
    </citation>
    <scope>NUCLEOTIDE SEQUENCE [LARGE SCALE GENOMIC DNA]</scope>
    <source>
        <strain evidence="2 3">KX20305</strain>
    </source>
</reference>
<dbReference type="InterPro" id="IPR028973">
    <property type="entry name" value="PhnB-like"/>
</dbReference>
<evidence type="ECO:0000313" key="3">
    <source>
        <dbReference type="Proteomes" id="UP000629420"/>
    </source>
</evidence>
<dbReference type="InterPro" id="IPR004360">
    <property type="entry name" value="Glyas_Fos-R_dOase_dom"/>
</dbReference>
<dbReference type="Pfam" id="PF00903">
    <property type="entry name" value="Glyoxalase"/>
    <property type="match status" value="1"/>
</dbReference>
<evidence type="ECO:0000259" key="1">
    <source>
        <dbReference type="Pfam" id="PF00903"/>
    </source>
</evidence>
<organism evidence="2 3">
    <name type="scientific">Aequorivita iocasae</name>
    <dbReference type="NCBI Taxonomy" id="2803865"/>
    <lineage>
        <taxon>Bacteria</taxon>
        <taxon>Pseudomonadati</taxon>
        <taxon>Bacteroidota</taxon>
        <taxon>Flavobacteriia</taxon>
        <taxon>Flavobacteriales</taxon>
        <taxon>Flavobacteriaceae</taxon>
        <taxon>Aequorivita</taxon>
    </lineage>
</organism>
<sequence length="149" mass="16741">MATKLNPYLNFDGNCEAAFNHYKKVFGGEFAGQGVMRFGDMPGCDEMPPLAEEHKNRVMHVSLPIGSELLMGSDIMPGFGNGPFKIGDNTYVSIHPDSREEADRLFKELSEGGEIEMPMADQFWGDYFGSLRDRFGINWMVNFSNEENV</sequence>
<protein>
    <submittedName>
        <fullName evidence="2">VOC family protein</fullName>
    </submittedName>
</protein>
<dbReference type="PANTHER" id="PTHR33990:SF1">
    <property type="entry name" value="PROTEIN YJDN"/>
    <property type="match status" value="1"/>
</dbReference>
<name>A0ABX7DP01_9FLAO</name>
<dbReference type="SUPFAM" id="SSF54593">
    <property type="entry name" value="Glyoxalase/Bleomycin resistance protein/Dihydroxybiphenyl dioxygenase"/>
    <property type="match status" value="1"/>
</dbReference>
<proteinExistence type="predicted"/>
<evidence type="ECO:0000313" key="2">
    <source>
        <dbReference type="EMBL" id="QQX75296.1"/>
    </source>
</evidence>
<dbReference type="CDD" id="cd06588">
    <property type="entry name" value="PhnB_like"/>
    <property type="match status" value="1"/>
</dbReference>
<gene>
    <name evidence="2" type="ORF">JK629_07970</name>
</gene>